<dbReference type="InterPro" id="IPR007466">
    <property type="entry name" value="Peptidyl-Arg-deiminase_porph"/>
</dbReference>
<dbReference type="Gene3D" id="3.75.10.10">
    <property type="entry name" value="L-arginine/glycine Amidinotransferase, Chain A"/>
    <property type="match status" value="1"/>
</dbReference>
<dbReference type="eggNOG" id="COG2957">
    <property type="taxonomic scope" value="Bacteria"/>
</dbReference>
<dbReference type="GO" id="GO:0009446">
    <property type="term" value="P:putrescine biosynthetic process"/>
    <property type="evidence" value="ECO:0007669"/>
    <property type="project" value="InterPro"/>
</dbReference>
<dbReference type="GO" id="GO:0004668">
    <property type="term" value="F:protein-arginine deiminase activity"/>
    <property type="evidence" value="ECO:0007669"/>
    <property type="project" value="InterPro"/>
</dbReference>
<dbReference type="STRING" id="1423790.BN53_00335"/>
<accession>I7KKK0</accession>
<keyword evidence="3" id="KW-1185">Reference proteome</keyword>
<reference evidence="2 3" key="1">
    <citation type="submission" date="2012-06" db="EMBL/GenBank/DDBJ databases">
        <title>Draft Genome Sequence of Lactobacillus pasteurii CRBIP 24.76T.</title>
        <authorList>
            <person name="Cousin S."/>
            <person name="Bouchier C."/>
            <person name="Loux V."/>
            <person name="Ma L."/>
            <person name="Creno S."/>
            <person name="Bizet C."/>
            <person name="Clermont D."/>
        </authorList>
    </citation>
    <scope>NUCLEOTIDE SEQUENCE [LARGE SCALE GENOMIC DNA]</scope>
    <source>
        <strain evidence="3">CRBIP 24.76T</strain>
    </source>
</reference>
<dbReference type="AlphaFoldDB" id="I7KKK0"/>
<comment type="caution">
    <text evidence="2">The sequence shown here is derived from an EMBL/GenBank/DDBJ whole genome shotgun (WGS) entry which is preliminary data.</text>
</comment>
<evidence type="ECO:0000313" key="2">
    <source>
        <dbReference type="EMBL" id="CCI84569.1"/>
    </source>
</evidence>
<name>I7KKK0_9LACO</name>
<dbReference type="SUPFAM" id="SSF55909">
    <property type="entry name" value="Pentein"/>
    <property type="match status" value="1"/>
</dbReference>
<proteinExistence type="predicted"/>
<organism evidence="2 3">
    <name type="scientific">Lactobacillus pasteurii DSM 23907 = CRBIP 24.76</name>
    <dbReference type="NCBI Taxonomy" id="1423790"/>
    <lineage>
        <taxon>Bacteria</taxon>
        <taxon>Bacillati</taxon>
        <taxon>Bacillota</taxon>
        <taxon>Bacilli</taxon>
        <taxon>Lactobacillales</taxon>
        <taxon>Lactobacillaceae</taxon>
        <taxon>Lactobacillus</taxon>
    </lineage>
</organism>
<sequence length="49" mass="5617">MPIYGDANDKLAEKRLSEWYPDKKVVPINVAKLYKNGGMIHCVTQQQPE</sequence>
<evidence type="ECO:0000256" key="1">
    <source>
        <dbReference type="ARBA" id="ARBA00022801"/>
    </source>
</evidence>
<dbReference type="EMBL" id="CAKD01000006">
    <property type="protein sequence ID" value="CCI84569.1"/>
    <property type="molecule type" value="Genomic_DNA"/>
</dbReference>
<evidence type="ECO:0000313" key="3">
    <source>
        <dbReference type="Proteomes" id="UP000009311"/>
    </source>
</evidence>
<keyword evidence="1" id="KW-0378">Hydrolase</keyword>
<gene>
    <name evidence="2" type="ORF">BN53_00335</name>
</gene>
<dbReference type="Proteomes" id="UP000009311">
    <property type="component" value="Unassembled WGS sequence"/>
</dbReference>
<dbReference type="Pfam" id="PF04371">
    <property type="entry name" value="PAD_porph"/>
    <property type="match status" value="1"/>
</dbReference>
<protein>
    <submittedName>
        <fullName evidence="2">Lactobacillus pasteurii CRBIP 24.76 WGS project CAKD00000000 data, contig 6</fullName>
    </submittedName>
</protein>